<dbReference type="RefSeq" id="YP_004324551.1">
    <property type="nucleotide sequence ID" value="NC_015288.1"/>
</dbReference>
<protein>
    <recommendedName>
        <fullName evidence="3">Gp166</fullName>
    </recommendedName>
</protein>
<dbReference type="OrthoDB" id="17937at10239"/>
<name>E3SPR5_9CAUD</name>
<keyword evidence="2" id="KW-1185">Reference proteome</keyword>
<proteinExistence type="predicted"/>
<dbReference type="Pfam" id="PF19847">
    <property type="entry name" value="DUF6322"/>
    <property type="match status" value="1"/>
</dbReference>
<evidence type="ECO:0008006" key="3">
    <source>
        <dbReference type="Google" id="ProtNLM"/>
    </source>
</evidence>
<gene>
    <name evidence="1" type="ORF">Syn1_180</name>
</gene>
<sequence length="151" mass="15923">MLEMTHFGKITFWSVMSVVGASVTLAPALAVPVVPNFTQGSMTSRTETTQKITETINSMDYNTGYQYSATGTGVSASGNLSPGTGATNVTINGVTSSWTGVTSKPQFTQTVPGAAFQFTETYRGPGLSNQTIIQRVTEVESATDTTSIFSQ</sequence>
<dbReference type="Proteomes" id="UP000006534">
    <property type="component" value="Segment"/>
</dbReference>
<evidence type="ECO:0000313" key="1">
    <source>
        <dbReference type="EMBL" id="ADO99281.1"/>
    </source>
</evidence>
<reference evidence="1 2" key="1">
    <citation type="journal article" date="2010" name="Environ. Microbiol.">
        <title>Genomic analysis of oceanic cyanobacterial myoviruses compared with T4-like myoviruses from diverse hosts and environments.</title>
        <authorList>
            <person name="Sullivan M.B."/>
            <person name="Huang K.H."/>
            <person name="Ignacio-Espinoza J.C."/>
            <person name="Berlin A.M."/>
            <person name="Kelly L."/>
            <person name="Weigele P.R."/>
            <person name="DeFrancesco A.S."/>
            <person name="Kern S.E."/>
            <person name="Thompson L.R."/>
            <person name="Young S."/>
            <person name="Yandava C."/>
            <person name="Fu R."/>
            <person name="Krastins B."/>
            <person name="Chase M."/>
            <person name="Sarracino D."/>
            <person name="Osburne M.S."/>
            <person name="Henn M.R."/>
            <person name="Chisholm S.W."/>
        </authorList>
    </citation>
    <scope>NUCLEOTIDE SEQUENCE [LARGE SCALE GENOMIC DNA]</scope>
    <source>
        <strain evidence="1">Syn1</strain>
    </source>
</reference>
<dbReference type="KEGG" id="vg:10329072"/>
<evidence type="ECO:0000313" key="2">
    <source>
        <dbReference type="Proteomes" id="UP000006534"/>
    </source>
</evidence>
<dbReference type="EMBL" id="GU071105">
    <property type="protein sequence ID" value="ADO99281.1"/>
    <property type="molecule type" value="Genomic_DNA"/>
</dbReference>
<organism evidence="1 2">
    <name type="scientific">Prochlorococcus phage Syn1</name>
    <dbReference type="NCBI Taxonomy" id="444861"/>
    <lineage>
        <taxon>Viruses</taxon>
        <taxon>Duplodnaviria</taxon>
        <taxon>Heunggongvirae</taxon>
        <taxon>Uroviricota</taxon>
        <taxon>Caudoviricetes</taxon>
        <taxon>Pantevenvirales</taxon>
        <taxon>Kyanoviridae</taxon>
        <taxon>Vellamovirus</taxon>
        <taxon>Vellamovirus syn1</taxon>
    </lineage>
</organism>
<dbReference type="GeneID" id="10329072"/>
<dbReference type="InterPro" id="IPR046285">
    <property type="entry name" value="DUF6322"/>
</dbReference>
<accession>E3SPR5</accession>